<evidence type="ECO:0000313" key="2">
    <source>
        <dbReference type="Proteomes" id="UP000236736"/>
    </source>
</evidence>
<gene>
    <name evidence="1" type="ORF">SAMN03080598_02863</name>
</gene>
<keyword evidence="2" id="KW-1185">Reference proteome</keyword>
<proteinExistence type="predicted"/>
<dbReference type="STRING" id="1120964.GCA_001313265_05155"/>
<evidence type="ECO:0000313" key="1">
    <source>
        <dbReference type="EMBL" id="SEG19910.1"/>
    </source>
</evidence>
<accession>A0A1H5Y8J5</accession>
<dbReference type="Proteomes" id="UP000236736">
    <property type="component" value="Unassembled WGS sequence"/>
</dbReference>
<reference evidence="2" key="1">
    <citation type="submission" date="2016-10" db="EMBL/GenBank/DDBJ databases">
        <authorList>
            <person name="Varghese N."/>
            <person name="Submissions S."/>
        </authorList>
    </citation>
    <scope>NUCLEOTIDE SEQUENCE [LARGE SCALE GENOMIC DNA]</scope>
    <source>
        <strain evidence="2">DSM 17298</strain>
    </source>
</reference>
<sequence length="62" mass="7071">MPTIEKIRNGLIDKILSIQNKDFLEALDKIISSVYNLFFKGQIACPDFSSGESRMHYNHPSV</sequence>
<dbReference type="EMBL" id="FNVR01000017">
    <property type="protein sequence ID" value="SEG19910.1"/>
    <property type="molecule type" value="Genomic_DNA"/>
</dbReference>
<name>A0A1H5Y8J5_9BACT</name>
<organism evidence="1 2">
    <name type="scientific">Algoriphagus boritolerans DSM 17298 = JCM 18970</name>
    <dbReference type="NCBI Taxonomy" id="1120964"/>
    <lineage>
        <taxon>Bacteria</taxon>
        <taxon>Pseudomonadati</taxon>
        <taxon>Bacteroidota</taxon>
        <taxon>Cytophagia</taxon>
        <taxon>Cytophagales</taxon>
        <taxon>Cyclobacteriaceae</taxon>
        <taxon>Algoriphagus</taxon>
    </lineage>
</organism>
<dbReference type="AlphaFoldDB" id="A0A1H5Y8J5"/>
<protein>
    <submittedName>
        <fullName evidence="1">Uncharacterized protein</fullName>
    </submittedName>
</protein>